<sequence length="185" mass="21413">MKEKFLLLIFLLVIGTTSCGQKSEVIVENSKLRIFGSWYDEIILERIYGYDPNSKNAVNRRGPTYDPIKGFSVWKEDGKYYFQIRIDIASFEADSYFPDVSIVEEGDYSNIFYILPDSKKKISVFKFHHLTKDTGCAESYLGGKSDWIGKNQCSFIFKKYSPDPVWGTWQSSPGAIKSLYRPYRE</sequence>
<dbReference type="PROSITE" id="PS51257">
    <property type="entry name" value="PROKAR_LIPOPROTEIN"/>
    <property type="match status" value="1"/>
</dbReference>
<reference evidence="2" key="1">
    <citation type="journal article" date="2019" name="PLoS Negl. Trop. Dis.">
        <title>Revisiting the worldwide diversity of Leptospira species in the environment.</title>
        <authorList>
            <person name="Vincent A.T."/>
            <person name="Schiettekatte O."/>
            <person name="Bourhy P."/>
            <person name="Veyrier F.J."/>
            <person name="Picardeau M."/>
        </authorList>
    </citation>
    <scope>NUCLEOTIDE SEQUENCE [LARGE SCALE GENOMIC DNA]</scope>
    <source>
        <strain evidence="2">201800295</strain>
    </source>
</reference>
<dbReference type="EMBL" id="RQFD01000020">
    <property type="protein sequence ID" value="TGK45561.1"/>
    <property type="molecule type" value="Genomic_DNA"/>
</dbReference>
<comment type="caution">
    <text evidence="1">The sequence shown here is derived from an EMBL/GenBank/DDBJ whole genome shotgun (WGS) entry which is preliminary data.</text>
</comment>
<dbReference type="Proteomes" id="UP000297617">
    <property type="component" value="Unassembled WGS sequence"/>
</dbReference>
<dbReference type="RefSeq" id="WP_135755028.1">
    <property type="nucleotide sequence ID" value="NZ_RQFD01000020.1"/>
</dbReference>
<evidence type="ECO:0008006" key="3">
    <source>
        <dbReference type="Google" id="ProtNLM"/>
    </source>
</evidence>
<organism evidence="1 2">
    <name type="scientific">Leptospira bouyouniensis</name>
    <dbReference type="NCBI Taxonomy" id="2484911"/>
    <lineage>
        <taxon>Bacteria</taxon>
        <taxon>Pseudomonadati</taxon>
        <taxon>Spirochaetota</taxon>
        <taxon>Spirochaetia</taxon>
        <taxon>Leptospirales</taxon>
        <taxon>Leptospiraceae</taxon>
        <taxon>Leptospira</taxon>
    </lineage>
</organism>
<gene>
    <name evidence="1" type="ORF">EHQ10_18780</name>
</gene>
<evidence type="ECO:0000313" key="2">
    <source>
        <dbReference type="Proteomes" id="UP000297617"/>
    </source>
</evidence>
<name>A0ABY2L0K2_9LEPT</name>
<evidence type="ECO:0000313" key="1">
    <source>
        <dbReference type="EMBL" id="TGK45561.1"/>
    </source>
</evidence>
<keyword evidence="2" id="KW-1185">Reference proteome</keyword>
<protein>
    <recommendedName>
        <fullName evidence="3">Lipoprotein</fullName>
    </recommendedName>
</protein>
<accession>A0ABY2L0K2</accession>
<proteinExistence type="predicted"/>